<dbReference type="CDD" id="cd11715">
    <property type="entry name" value="THUMP_AdoMetMT"/>
    <property type="match status" value="1"/>
</dbReference>
<dbReference type="Proteomes" id="UP000733611">
    <property type="component" value="Unassembled WGS sequence"/>
</dbReference>
<comment type="catalytic activity">
    <reaction evidence="6">
        <text>guanosine(2069) in 23S rRNA + S-adenosyl-L-methionine = N(2)-methylguanosine(2069) in 23S rRNA + S-adenosyl-L-homocysteine + H(+)</text>
        <dbReference type="Rhea" id="RHEA:43772"/>
        <dbReference type="Rhea" id="RHEA-COMP:10688"/>
        <dbReference type="Rhea" id="RHEA-COMP:10689"/>
        <dbReference type="ChEBI" id="CHEBI:15378"/>
        <dbReference type="ChEBI" id="CHEBI:57856"/>
        <dbReference type="ChEBI" id="CHEBI:59789"/>
        <dbReference type="ChEBI" id="CHEBI:74269"/>
        <dbReference type="ChEBI" id="CHEBI:74481"/>
        <dbReference type="EC" id="2.1.1.264"/>
    </reaction>
</comment>
<organism evidence="10 11">
    <name type="scientific">Candidatus Anaerobiospirillum pullicola</name>
    <dbReference type="NCBI Taxonomy" id="2838451"/>
    <lineage>
        <taxon>Bacteria</taxon>
        <taxon>Pseudomonadati</taxon>
        <taxon>Pseudomonadota</taxon>
        <taxon>Gammaproteobacteria</taxon>
        <taxon>Aeromonadales</taxon>
        <taxon>Succinivibrionaceae</taxon>
        <taxon>Anaerobiospirillum</taxon>
    </lineage>
</organism>
<evidence type="ECO:0000256" key="8">
    <source>
        <dbReference type="SAM" id="MobiDB-lite"/>
    </source>
</evidence>
<dbReference type="PANTHER" id="PTHR47313:SF1">
    <property type="entry name" value="RIBOSOMAL RNA LARGE SUBUNIT METHYLTRANSFERASE K_L"/>
    <property type="match status" value="1"/>
</dbReference>
<reference evidence="10" key="2">
    <citation type="submission" date="2021-04" db="EMBL/GenBank/DDBJ databases">
        <authorList>
            <person name="Gilroy R."/>
        </authorList>
    </citation>
    <scope>NUCLEOTIDE SEQUENCE</scope>
    <source>
        <strain evidence="10">378</strain>
    </source>
</reference>
<keyword evidence="4 6" id="KW-0808">Transferase</keyword>
<dbReference type="EC" id="2.1.1.264" evidence="6"/>
<dbReference type="PROSITE" id="PS51165">
    <property type="entry name" value="THUMP"/>
    <property type="match status" value="1"/>
</dbReference>
<sequence length="941" mass="104239">MLKFFATCPKGLESLLFSELQQLNCKAVKETVAGVAFSGDLTTAMRVCLHSRLASRVLYELVTFNCEDDSDLYLGAHGVAYEQYFSADKTIAVTFNGSNKAIRNTQYGALRVKDAICDHFVARSLPRPNVERHHPDVHIVATLRKGECTVSLDLSGQAQFWRNYHRTTGVAPLKENLAAAIVLRSGFTGQENFVDPMCGSGTLLLEAAAIATDLAPGLQRENFGFFHLNFFTNPTPASELSPLPEAELVAPSSDAADSADIAAAALCGEQVWAQLKAAAQAKFAAGLERVKDAGVQFRGCDSDDYVLGLARDNIEHAGLSELISVSTCKLTDFTNPCTNDLPCVVVTNPPYGERMGNFNELIALYTTLGQKLRTCFSAGTAAVISSSPELLSCLRLSRDKSYRLFNGALECQLRVFTLRGGSEDVRAPQGDTTEQAPAQGAQATTTPSGASTAGLEAEVLPFANRLRKNLKHLSKWARREEISAFRVYDADLPDYNAAIDRYNEYYVIQEYQAPASIKPHVAQRRLLNMIAATIDVTGAAGNQVIVKSRERQKGESQYEKREDATGIFMTIYEGQAKFEVNLYDYLDTGIFLDARPLRRLLSQLCAGKSFLNLFAYTCTATVMAALGGATRTKSVDMSHTYLEWGQRNLKLNGIDLQACNELGQLRHSLEQADCLAYLSTAHGDERFDVIYIDPPTFSNSKRMERSFEVQRDHVQLLGNLTRHLEDQGVVVFCTNKRNFTLAAEEVAAFGFSVENITAQTFDPDFKRDPQLHTCFKLTYNRAQQVKEPEALVSNTQQPRWSRQLQEKGSMAFSLDELEEATASQEALAFPEERRERIDTHGGERASRRNFAAGERQQGGERRLDVGGERRDHGQNQGQARGSGRSARDEHRPRSERSSSAERAPRAERIPRGGRNLRSNERQPNKSRTVRVWGPQGVKEIK</sequence>
<dbReference type="GO" id="GO:0005737">
    <property type="term" value="C:cytoplasm"/>
    <property type="evidence" value="ECO:0007669"/>
    <property type="project" value="UniProtKB-SubCell"/>
</dbReference>
<keyword evidence="1 6" id="KW-0963">Cytoplasm</keyword>
<dbReference type="Pfam" id="PF01170">
    <property type="entry name" value="UPF0020"/>
    <property type="match status" value="1"/>
</dbReference>
<feature type="compositionally biased region" description="Basic and acidic residues" evidence="8">
    <location>
        <begin position="885"/>
        <end position="910"/>
    </location>
</feature>
<dbReference type="InterPro" id="IPR017244">
    <property type="entry name" value="23SrRNA_methyltr_KL"/>
</dbReference>
<evidence type="ECO:0000256" key="1">
    <source>
        <dbReference type="ARBA" id="ARBA00022490"/>
    </source>
</evidence>
<dbReference type="HAMAP" id="MF_01858">
    <property type="entry name" value="23SrRNA_methyltr_KL"/>
    <property type="match status" value="1"/>
</dbReference>
<dbReference type="InterPro" id="IPR000241">
    <property type="entry name" value="RlmKL-like_Mtase"/>
</dbReference>
<dbReference type="InterPro" id="IPR019614">
    <property type="entry name" value="SAM-dep_methyl-trfase"/>
</dbReference>
<dbReference type="GO" id="GO:0070043">
    <property type="term" value="F:rRNA (guanine-N7-)-methyltransferase activity"/>
    <property type="evidence" value="ECO:0007669"/>
    <property type="project" value="UniProtKB-UniRule"/>
</dbReference>
<dbReference type="Pfam" id="PF02926">
    <property type="entry name" value="THUMP"/>
    <property type="match status" value="1"/>
</dbReference>
<keyword evidence="7" id="KW-0694">RNA-binding</keyword>
<comment type="caution">
    <text evidence="10">The sequence shown here is derived from an EMBL/GenBank/DDBJ whole genome shotgun (WGS) entry which is preliminary data.</text>
</comment>
<dbReference type="InterPro" id="IPR053943">
    <property type="entry name" value="RlmKL-like_Mtase_CS"/>
</dbReference>
<dbReference type="Pfam" id="PF10672">
    <property type="entry name" value="Methyltrans_SAM"/>
    <property type="match status" value="1"/>
</dbReference>
<dbReference type="EMBL" id="JAHLFE010000227">
    <property type="protein sequence ID" value="MBU3845362.1"/>
    <property type="molecule type" value="Genomic_DNA"/>
</dbReference>
<dbReference type="PANTHER" id="PTHR47313">
    <property type="entry name" value="RIBOSOMAL RNA LARGE SUBUNIT METHYLTRANSFERASE K/L"/>
    <property type="match status" value="1"/>
</dbReference>
<evidence type="ECO:0000259" key="9">
    <source>
        <dbReference type="PROSITE" id="PS51165"/>
    </source>
</evidence>
<proteinExistence type="inferred from homology"/>
<evidence type="ECO:0000313" key="11">
    <source>
        <dbReference type="Proteomes" id="UP000733611"/>
    </source>
</evidence>
<dbReference type="SUPFAM" id="SSF53335">
    <property type="entry name" value="S-adenosyl-L-methionine-dependent methyltransferases"/>
    <property type="match status" value="2"/>
</dbReference>
<dbReference type="Gene3D" id="3.30.2130.30">
    <property type="match status" value="1"/>
</dbReference>
<evidence type="ECO:0000256" key="7">
    <source>
        <dbReference type="PROSITE-ProRule" id="PRU00529"/>
    </source>
</evidence>
<feature type="compositionally biased region" description="Low complexity" evidence="8">
    <location>
        <begin position="432"/>
        <end position="451"/>
    </location>
</feature>
<feature type="compositionally biased region" description="Basic and acidic residues" evidence="8">
    <location>
        <begin position="830"/>
        <end position="846"/>
    </location>
</feature>
<dbReference type="Gene3D" id="3.40.50.150">
    <property type="entry name" value="Vaccinia Virus protein VP39"/>
    <property type="match status" value="3"/>
</dbReference>
<dbReference type="GO" id="GO:0003723">
    <property type="term" value="F:RNA binding"/>
    <property type="evidence" value="ECO:0007669"/>
    <property type="project" value="UniProtKB-UniRule"/>
</dbReference>
<dbReference type="InterPro" id="IPR054170">
    <property type="entry name" value="RlmL_1st"/>
</dbReference>
<feature type="compositionally biased region" description="Basic and acidic residues" evidence="8">
    <location>
        <begin position="857"/>
        <end position="873"/>
    </location>
</feature>
<dbReference type="NCBIfam" id="NF008748">
    <property type="entry name" value="PRK11783.1"/>
    <property type="match status" value="1"/>
</dbReference>
<reference evidence="10" key="1">
    <citation type="journal article" date="2021" name="PeerJ">
        <title>Extensive microbial diversity within the chicken gut microbiome revealed by metagenomics and culture.</title>
        <authorList>
            <person name="Gilroy R."/>
            <person name="Ravi A."/>
            <person name="Getino M."/>
            <person name="Pursley I."/>
            <person name="Horton D.L."/>
            <person name="Alikhan N.F."/>
            <person name="Baker D."/>
            <person name="Gharbi K."/>
            <person name="Hall N."/>
            <person name="Watson M."/>
            <person name="Adriaenssens E.M."/>
            <person name="Foster-Nyarko E."/>
            <person name="Jarju S."/>
            <person name="Secka A."/>
            <person name="Antonio M."/>
            <person name="Oren A."/>
            <person name="Chaudhuri R.R."/>
            <person name="La Ragione R."/>
            <person name="Hildebrand F."/>
            <person name="Pallen M.J."/>
        </authorList>
    </citation>
    <scope>NUCLEOTIDE SEQUENCE</scope>
    <source>
        <strain evidence="10">378</strain>
    </source>
</reference>
<evidence type="ECO:0000256" key="2">
    <source>
        <dbReference type="ARBA" id="ARBA00022552"/>
    </source>
</evidence>
<dbReference type="SMART" id="SM00981">
    <property type="entry name" value="THUMP"/>
    <property type="match status" value="1"/>
</dbReference>
<comment type="subcellular location">
    <subcellularLocation>
        <location evidence="6">Cytoplasm</location>
    </subcellularLocation>
</comment>
<feature type="region of interest" description="Disordered" evidence="8">
    <location>
        <begin position="424"/>
        <end position="451"/>
    </location>
</feature>
<comment type="catalytic activity">
    <reaction evidence="6">
        <text>guanosine(2445) in 23S rRNA + S-adenosyl-L-methionine = N(2)-methylguanosine(2445) in 23S rRNA + S-adenosyl-L-homocysteine + H(+)</text>
        <dbReference type="Rhea" id="RHEA:42740"/>
        <dbReference type="Rhea" id="RHEA-COMP:10215"/>
        <dbReference type="Rhea" id="RHEA-COMP:10216"/>
        <dbReference type="ChEBI" id="CHEBI:15378"/>
        <dbReference type="ChEBI" id="CHEBI:57856"/>
        <dbReference type="ChEBI" id="CHEBI:59789"/>
        <dbReference type="ChEBI" id="CHEBI:74269"/>
        <dbReference type="ChEBI" id="CHEBI:74481"/>
        <dbReference type="EC" id="2.1.1.173"/>
    </reaction>
</comment>
<dbReference type="Pfam" id="PF22020">
    <property type="entry name" value="RlmL_1st"/>
    <property type="match status" value="1"/>
</dbReference>
<comment type="function">
    <text evidence="6">Specifically methylates the guanine in position 2445 (m2G2445) and the guanine in position 2069 (m7G2069) of 23S rRNA.</text>
</comment>
<evidence type="ECO:0000256" key="4">
    <source>
        <dbReference type="ARBA" id="ARBA00022679"/>
    </source>
</evidence>
<evidence type="ECO:0000256" key="5">
    <source>
        <dbReference type="ARBA" id="ARBA00022691"/>
    </source>
</evidence>
<keyword evidence="3 6" id="KW-0489">Methyltransferase</keyword>
<feature type="region of interest" description="Disordered" evidence="8">
    <location>
        <begin position="817"/>
        <end position="941"/>
    </location>
</feature>
<name>A0A948TIH9_9GAMM</name>
<gene>
    <name evidence="10" type="primary">rlmKL</name>
    <name evidence="6" type="synonym">rlmL</name>
    <name evidence="10" type="ORF">H9847_10975</name>
</gene>
<dbReference type="PROSITE" id="PS01261">
    <property type="entry name" value="UPF0020"/>
    <property type="match status" value="1"/>
</dbReference>
<dbReference type="InterPro" id="IPR029063">
    <property type="entry name" value="SAM-dependent_MTases_sf"/>
</dbReference>
<feature type="domain" description="THUMP" evidence="9">
    <location>
        <begin position="43"/>
        <end position="154"/>
    </location>
</feature>
<accession>A0A948TIH9</accession>
<evidence type="ECO:0000256" key="3">
    <source>
        <dbReference type="ARBA" id="ARBA00022603"/>
    </source>
</evidence>
<dbReference type="InterPro" id="IPR004114">
    <property type="entry name" value="THUMP_dom"/>
</dbReference>
<keyword evidence="5 6" id="KW-0949">S-adenosyl-L-methionine</keyword>
<dbReference type="GO" id="GO:0052915">
    <property type="term" value="F:23S rRNA (guanine(2445)-N(2))-methyltransferase activity"/>
    <property type="evidence" value="ECO:0007669"/>
    <property type="project" value="UniProtKB-UniRule"/>
</dbReference>
<dbReference type="AlphaFoldDB" id="A0A948TIH9"/>
<evidence type="ECO:0000256" key="6">
    <source>
        <dbReference type="HAMAP-Rule" id="MF_01858"/>
    </source>
</evidence>
<dbReference type="InterPro" id="IPR002052">
    <property type="entry name" value="DNA_methylase_N6_adenine_CS"/>
</dbReference>
<dbReference type="EC" id="2.1.1.173" evidence="6"/>
<comment type="similarity">
    <text evidence="6">Belongs to the methyltransferase superfamily. RlmKL family.</text>
</comment>
<keyword evidence="2 6" id="KW-0698">rRNA processing</keyword>
<dbReference type="PROSITE" id="PS00092">
    <property type="entry name" value="N6_MTASE"/>
    <property type="match status" value="1"/>
</dbReference>
<evidence type="ECO:0000313" key="10">
    <source>
        <dbReference type="EMBL" id="MBU3845362.1"/>
    </source>
</evidence>
<dbReference type="PIRSF" id="PIRSF037618">
    <property type="entry name" value="RNA_Mtase_bacteria_prd"/>
    <property type="match status" value="1"/>
</dbReference>
<dbReference type="Gene3D" id="3.30.750.80">
    <property type="entry name" value="RNA methyltransferase domain (HRMD) like"/>
    <property type="match status" value="1"/>
</dbReference>
<protein>
    <recommendedName>
        <fullName evidence="6">Ribosomal RNA large subunit methyltransferase K/L</fullName>
    </recommendedName>
    <domain>
        <recommendedName>
            <fullName evidence="6">23S rRNA m2G2445 methyltransferase</fullName>
            <ecNumber evidence="6">2.1.1.173</ecNumber>
        </recommendedName>
        <alternativeName>
            <fullName evidence="6">rRNA (guanine-N(2)-)-methyltransferase RlmL</fullName>
        </alternativeName>
    </domain>
    <domain>
        <recommendedName>
            <fullName evidence="6">23S rRNA m7G2069 methyltransferase</fullName>
            <ecNumber evidence="6">2.1.1.264</ecNumber>
        </recommendedName>
        <alternativeName>
            <fullName evidence="6">rRNA (guanine-N(7)-)-methyltransferase RlmK</fullName>
        </alternativeName>
    </domain>
</protein>